<dbReference type="GeneID" id="5129269"/>
<dbReference type="Gene3D" id="3.30.230.100">
    <property type="match status" value="1"/>
</dbReference>
<organism evidence="1 2">
    <name type="scientific">Meyerozyma guilliermondii (strain ATCC 6260 / CBS 566 / DSM 6381 / JCM 1539 / NBRC 10279 / NRRL Y-324)</name>
    <name type="common">Yeast</name>
    <name type="synonym">Candida guilliermondii</name>
    <dbReference type="NCBI Taxonomy" id="294746"/>
    <lineage>
        <taxon>Eukaryota</taxon>
        <taxon>Fungi</taxon>
        <taxon>Dikarya</taxon>
        <taxon>Ascomycota</taxon>
        <taxon>Saccharomycotina</taxon>
        <taxon>Pichiomycetes</taxon>
        <taxon>Debaryomycetaceae</taxon>
        <taxon>Meyerozyma</taxon>
    </lineage>
</organism>
<dbReference type="InterPro" id="IPR018854">
    <property type="entry name" value="Psome_chaperone_3/4"/>
</dbReference>
<evidence type="ECO:0008006" key="3">
    <source>
        <dbReference type="Google" id="ProtNLM"/>
    </source>
</evidence>
<gene>
    <name evidence="1" type="ORF">PGUG_00995</name>
</gene>
<dbReference type="InParanoid" id="A5DCJ0"/>
<dbReference type="Pfam" id="PF10448">
    <property type="entry name" value="POC3_POC4"/>
    <property type="match status" value="1"/>
</dbReference>
<dbReference type="KEGG" id="pgu:PGUG_00995"/>
<dbReference type="Proteomes" id="UP000001997">
    <property type="component" value="Unassembled WGS sequence"/>
</dbReference>
<dbReference type="EMBL" id="CH408155">
    <property type="protein sequence ID" value="EDK36897.2"/>
    <property type="molecule type" value="Genomic_DNA"/>
</dbReference>
<accession>A5DCJ0</accession>
<protein>
    <recommendedName>
        <fullName evidence="3">Proteasome assembly chaperone 3</fullName>
    </recommendedName>
</protein>
<dbReference type="AlphaFoldDB" id="A5DCJ0"/>
<evidence type="ECO:0000313" key="1">
    <source>
        <dbReference type="EMBL" id="EDK36897.2"/>
    </source>
</evidence>
<dbReference type="RefSeq" id="XP_001487618.2">
    <property type="nucleotide sequence ID" value="XM_001487568.1"/>
</dbReference>
<dbReference type="HOGENOM" id="CLU_1797172_0_0_1"/>
<sequence>MQVARIKSPKQNLNSFALEKTVMNTTTAISKLALFSGDYDVAITGCAARTSQHYPPIAVFITDVAAPRFGSYVYTIGDRKSGETFATVIHESDADTEEMCRNMGRVLAKKFEVPVYTNINGRLDPGSYQELLNHVIDRASSGTH</sequence>
<dbReference type="eggNOG" id="ENOG502RQDM">
    <property type="taxonomic scope" value="Eukaryota"/>
</dbReference>
<proteinExistence type="predicted"/>
<reference evidence="1 2" key="1">
    <citation type="journal article" date="2009" name="Nature">
        <title>Evolution of pathogenicity and sexual reproduction in eight Candida genomes.</title>
        <authorList>
            <person name="Butler G."/>
            <person name="Rasmussen M.D."/>
            <person name="Lin M.F."/>
            <person name="Santos M.A."/>
            <person name="Sakthikumar S."/>
            <person name="Munro C.A."/>
            <person name="Rheinbay E."/>
            <person name="Grabherr M."/>
            <person name="Forche A."/>
            <person name="Reedy J.L."/>
            <person name="Agrafioti I."/>
            <person name="Arnaud M.B."/>
            <person name="Bates S."/>
            <person name="Brown A.J."/>
            <person name="Brunke S."/>
            <person name="Costanzo M.C."/>
            <person name="Fitzpatrick D.A."/>
            <person name="de Groot P.W."/>
            <person name="Harris D."/>
            <person name="Hoyer L.L."/>
            <person name="Hube B."/>
            <person name="Klis F.M."/>
            <person name="Kodira C."/>
            <person name="Lennard N."/>
            <person name="Logue M.E."/>
            <person name="Martin R."/>
            <person name="Neiman A.M."/>
            <person name="Nikolaou E."/>
            <person name="Quail M.A."/>
            <person name="Quinn J."/>
            <person name="Santos M.C."/>
            <person name="Schmitzberger F.F."/>
            <person name="Sherlock G."/>
            <person name="Shah P."/>
            <person name="Silverstein K.A."/>
            <person name="Skrzypek M.S."/>
            <person name="Soll D."/>
            <person name="Staggs R."/>
            <person name="Stansfield I."/>
            <person name="Stumpf M.P."/>
            <person name="Sudbery P.E."/>
            <person name="Srikantha T."/>
            <person name="Zeng Q."/>
            <person name="Berman J."/>
            <person name="Berriman M."/>
            <person name="Heitman J."/>
            <person name="Gow N.A."/>
            <person name="Lorenz M.C."/>
            <person name="Birren B.W."/>
            <person name="Kellis M."/>
            <person name="Cuomo C.A."/>
        </authorList>
    </citation>
    <scope>NUCLEOTIDE SEQUENCE [LARGE SCALE GENOMIC DNA]</scope>
    <source>
        <strain evidence="2">ATCC 6260 / CBS 566 / DSM 6381 / JCM 1539 / NBRC 10279 / NRRL Y-324</strain>
    </source>
</reference>
<name>A5DCJ0_PICGU</name>
<dbReference type="OrthoDB" id="4014860at2759"/>
<evidence type="ECO:0000313" key="2">
    <source>
        <dbReference type="Proteomes" id="UP000001997"/>
    </source>
</evidence>
<keyword evidence="2" id="KW-1185">Reference proteome</keyword>
<dbReference type="VEuPathDB" id="FungiDB:PGUG_00995"/>